<accession>A0ACC2KMR4</accession>
<organism evidence="1 2">
    <name type="scientific">Persea americana</name>
    <name type="common">Avocado</name>
    <dbReference type="NCBI Taxonomy" id="3435"/>
    <lineage>
        <taxon>Eukaryota</taxon>
        <taxon>Viridiplantae</taxon>
        <taxon>Streptophyta</taxon>
        <taxon>Embryophyta</taxon>
        <taxon>Tracheophyta</taxon>
        <taxon>Spermatophyta</taxon>
        <taxon>Magnoliopsida</taxon>
        <taxon>Magnoliidae</taxon>
        <taxon>Laurales</taxon>
        <taxon>Lauraceae</taxon>
        <taxon>Persea</taxon>
    </lineage>
</organism>
<evidence type="ECO:0000313" key="2">
    <source>
        <dbReference type="Proteomes" id="UP001234297"/>
    </source>
</evidence>
<proteinExistence type="predicted"/>
<reference evidence="1 2" key="1">
    <citation type="journal article" date="2022" name="Hortic Res">
        <title>A haplotype resolved chromosomal level avocado genome allows analysis of novel avocado genes.</title>
        <authorList>
            <person name="Nath O."/>
            <person name="Fletcher S.J."/>
            <person name="Hayward A."/>
            <person name="Shaw L.M."/>
            <person name="Masouleh A.K."/>
            <person name="Furtado A."/>
            <person name="Henry R.J."/>
            <person name="Mitter N."/>
        </authorList>
    </citation>
    <scope>NUCLEOTIDE SEQUENCE [LARGE SCALE GENOMIC DNA]</scope>
    <source>
        <strain evidence="2">cv. Hass</strain>
    </source>
</reference>
<evidence type="ECO:0000313" key="1">
    <source>
        <dbReference type="EMBL" id="KAJ8622228.1"/>
    </source>
</evidence>
<sequence>MLTRIISLTSIMDDIYDVHGTLEELEPYTDAIQRWDRSVIDQFPDYIKLHFSALLDTVDKFEEELAQEGKSYRIPYLKQVFKEVSKGYLIEEQWSNSGYVPTLEEYMTNALITSAYPMLSVVSFVGMGDIATKEGFDWGVSMPKLIEAASVICRLKDDITSNQLEQERGHVASIIQIYMNKNGSTYEEACEKFKRMAADAWKDINKECLKPTPAPMPLLMRIVNLTRVIEVLYQHRDGYTNPTYETKERILSVLVNPIPV</sequence>
<comment type="caution">
    <text evidence="1">The sequence shown here is derived from an EMBL/GenBank/DDBJ whole genome shotgun (WGS) entry which is preliminary data.</text>
</comment>
<dbReference type="Proteomes" id="UP001234297">
    <property type="component" value="Chromosome 10"/>
</dbReference>
<protein>
    <submittedName>
        <fullName evidence="1">Uncharacterized protein</fullName>
    </submittedName>
</protein>
<dbReference type="EMBL" id="CM056818">
    <property type="protein sequence ID" value="KAJ8622228.1"/>
    <property type="molecule type" value="Genomic_DNA"/>
</dbReference>
<gene>
    <name evidence="1" type="ORF">MRB53_030757</name>
</gene>
<name>A0ACC2KMR4_PERAE</name>
<keyword evidence="2" id="KW-1185">Reference proteome</keyword>